<dbReference type="AlphaFoldDB" id="A0A2H3JRB5"/>
<sequence>MSATRYPSYARVFSGSHIPWRAPAPERGSAIKPHNSAMPISVQAAPNHSARPAACLRQGARMKRAQCTPYKSTDDHPSAGPAGAFHARRPVLEPAQICAGLWQRSARLPTL</sequence>
<dbReference type="Proteomes" id="UP000218811">
    <property type="component" value="Unassembled WGS sequence"/>
</dbReference>
<keyword evidence="2" id="KW-1185">Reference proteome</keyword>
<reference evidence="1 2" key="1">
    <citation type="journal article" date="2012" name="Science">
        <title>The Paleozoic origin of enzymatic lignin decomposition reconstructed from 31 fungal genomes.</title>
        <authorList>
            <person name="Floudas D."/>
            <person name="Binder M."/>
            <person name="Riley R."/>
            <person name="Barry K."/>
            <person name="Blanchette R.A."/>
            <person name="Henrissat B."/>
            <person name="Martinez A.T."/>
            <person name="Otillar R."/>
            <person name="Spatafora J.W."/>
            <person name="Yadav J.S."/>
            <person name="Aerts A."/>
            <person name="Benoit I."/>
            <person name="Boyd A."/>
            <person name="Carlson A."/>
            <person name="Copeland A."/>
            <person name="Coutinho P.M."/>
            <person name="de Vries R.P."/>
            <person name="Ferreira P."/>
            <person name="Findley K."/>
            <person name="Foster B."/>
            <person name="Gaskell J."/>
            <person name="Glotzer D."/>
            <person name="Gorecki P."/>
            <person name="Heitman J."/>
            <person name="Hesse C."/>
            <person name="Hori C."/>
            <person name="Igarashi K."/>
            <person name="Jurgens J.A."/>
            <person name="Kallen N."/>
            <person name="Kersten P."/>
            <person name="Kohler A."/>
            <person name="Kuees U."/>
            <person name="Kumar T.K.A."/>
            <person name="Kuo A."/>
            <person name="LaButti K."/>
            <person name="Larrondo L.F."/>
            <person name="Lindquist E."/>
            <person name="Ling A."/>
            <person name="Lombard V."/>
            <person name="Lucas S."/>
            <person name="Lundell T."/>
            <person name="Martin R."/>
            <person name="McLaughlin D.J."/>
            <person name="Morgenstern I."/>
            <person name="Morin E."/>
            <person name="Murat C."/>
            <person name="Nagy L.G."/>
            <person name="Nolan M."/>
            <person name="Ohm R.A."/>
            <person name="Patyshakuliyeva A."/>
            <person name="Rokas A."/>
            <person name="Ruiz-Duenas F.J."/>
            <person name="Sabat G."/>
            <person name="Salamov A."/>
            <person name="Samejima M."/>
            <person name="Schmutz J."/>
            <person name="Slot J.C."/>
            <person name="St John F."/>
            <person name="Stenlid J."/>
            <person name="Sun H."/>
            <person name="Sun S."/>
            <person name="Syed K."/>
            <person name="Tsang A."/>
            <person name="Wiebenga A."/>
            <person name="Young D."/>
            <person name="Pisabarro A."/>
            <person name="Eastwood D.C."/>
            <person name="Martin F."/>
            <person name="Cullen D."/>
            <person name="Grigoriev I.V."/>
            <person name="Hibbett D.S."/>
        </authorList>
    </citation>
    <scope>NUCLEOTIDE SEQUENCE [LARGE SCALE GENOMIC DNA]</scope>
    <source>
        <strain evidence="1 2">MD-104</strain>
    </source>
</reference>
<name>A0A2H3JRB5_WOLCO</name>
<proteinExistence type="predicted"/>
<evidence type="ECO:0000313" key="2">
    <source>
        <dbReference type="Proteomes" id="UP000218811"/>
    </source>
</evidence>
<accession>A0A2H3JRB5</accession>
<protein>
    <submittedName>
        <fullName evidence="1">Uncharacterized protein</fullName>
    </submittedName>
</protein>
<organism evidence="1 2">
    <name type="scientific">Wolfiporia cocos (strain MD-104)</name>
    <name type="common">Brown rot fungus</name>
    <dbReference type="NCBI Taxonomy" id="742152"/>
    <lineage>
        <taxon>Eukaryota</taxon>
        <taxon>Fungi</taxon>
        <taxon>Dikarya</taxon>
        <taxon>Basidiomycota</taxon>
        <taxon>Agaricomycotina</taxon>
        <taxon>Agaricomycetes</taxon>
        <taxon>Polyporales</taxon>
        <taxon>Phaeolaceae</taxon>
        <taxon>Wolfiporia</taxon>
    </lineage>
</organism>
<gene>
    <name evidence="1" type="ORF">WOLCODRAFT_25375</name>
</gene>
<dbReference type="EMBL" id="KB468124">
    <property type="protein sequence ID" value="PCH42433.1"/>
    <property type="molecule type" value="Genomic_DNA"/>
</dbReference>
<evidence type="ECO:0000313" key="1">
    <source>
        <dbReference type="EMBL" id="PCH42433.1"/>
    </source>
</evidence>